<dbReference type="Pfam" id="PF00583">
    <property type="entry name" value="Acetyltransf_1"/>
    <property type="match status" value="1"/>
</dbReference>
<dbReference type="CDD" id="cd04301">
    <property type="entry name" value="NAT_SF"/>
    <property type="match status" value="1"/>
</dbReference>
<protein>
    <submittedName>
        <fullName evidence="4">Acetyltransferase</fullName>
    </submittedName>
</protein>
<dbReference type="PANTHER" id="PTHR43877">
    <property type="entry name" value="AMINOALKYLPHOSPHONATE N-ACETYLTRANSFERASE-RELATED-RELATED"/>
    <property type="match status" value="1"/>
</dbReference>
<keyword evidence="1 4" id="KW-0808">Transferase</keyword>
<dbReference type="EMBL" id="AP014612">
    <property type="protein sequence ID" value="BAQ24505.1"/>
    <property type="molecule type" value="Genomic_DNA"/>
</dbReference>
<dbReference type="PANTHER" id="PTHR43877:SF2">
    <property type="entry name" value="AMINOALKYLPHOSPHONATE N-ACETYLTRANSFERASE-RELATED"/>
    <property type="match status" value="1"/>
</dbReference>
<evidence type="ECO:0000256" key="2">
    <source>
        <dbReference type="ARBA" id="ARBA00023315"/>
    </source>
</evidence>
<dbReference type="KEGG" id="strg:SRT_12440"/>
<reference evidence="4 5" key="1">
    <citation type="journal article" date="2016" name="Microbiol. Immunol.">
        <title>Complete genome sequence of Streptococcus troglodytae TKU31 isolated from the oral cavity of a chimpanzee (Pan troglodytes).</title>
        <authorList>
            <person name="Okamoto M."/>
            <person name="Naito M."/>
            <person name="Miyanohara M."/>
            <person name="Imai S."/>
            <person name="Nomura Y."/>
            <person name="Saito W."/>
            <person name="Momoi Y."/>
            <person name="Takada K."/>
            <person name="Miyabe-Nishiwaki T."/>
            <person name="Tomonaga M."/>
            <person name="Hanada N."/>
        </authorList>
    </citation>
    <scope>NUCLEOTIDE SEQUENCE [LARGE SCALE GENOMIC DNA]</scope>
    <source>
        <strain evidence="5">TKU 31</strain>
    </source>
</reference>
<keyword evidence="5" id="KW-1185">Reference proteome</keyword>
<evidence type="ECO:0000313" key="4">
    <source>
        <dbReference type="EMBL" id="BAQ24505.1"/>
    </source>
</evidence>
<dbReference type="AlphaFoldDB" id="A0A1L7LJW0"/>
<evidence type="ECO:0000259" key="3">
    <source>
        <dbReference type="PROSITE" id="PS51186"/>
    </source>
</evidence>
<dbReference type="InterPro" id="IPR050832">
    <property type="entry name" value="Bact_Acetyltransf"/>
</dbReference>
<sequence>MQLRSIEKTDNAAVAALIRHSLEKEHLAIPGTAYYDPYLDDLAGYYQSVPRAAYFVLENCGQIVGAGGFAPISSTIAELQKLYVATQCQGQGLSSMLLRSIFEEAKKRDFAQIYLESSSQLAQAVKVYKHFGFIPLEKPLANDAGHTAMNVWMIKDL</sequence>
<keyword evidence="2" id="KW-0012">Acyltransferase</keyword>
<dbReference type="Proteomes" id="UP000217758">
    <property type="component" value="Chromosome"/>
</dbReference>
<feature type="domain" description="N-acetyltransferase" evidence="3">
    <location>
        <begin position="1"/>
        <end position="157"/>
    </location>
</feature>
<dbReference type="PROSITE" id="PS51186">
    <property type="entry name" value="GNAT"/>
    <property type="match status" value="1"/>
</dbReference>
<proteinExistence type="predicted"/>
<evidence type="ECO:0000256" key="1">
    <source>
        <dbReference type="ARBA" id="ARBA00022679"/>
    </source>
</evidence>
<name>A0A1L7LJW0_9STRE</name>
<dbReference type="SUPFAM" id="SSF55729">
    <property type="entry name" value="Acyl-CoA N-acyltransferases (Nat)"/>
    <property type="match status" value="1"/>
</dbReference>
<gene>
    <name evidence="4" type="ORF">SRT_12440</name>
</gene>
<dbReference type="GO" id="GO:0016747">
    <property type="term" value="F:acyltransferase activity, transferring groups other than amino-acyl groups"/>
    <property type="evidence" value="ECO:0007669"/>
    <property type="project" value="InterPro"/>
</dbReference>
<dbReference type="InterPro" id="IPR000182">
    <property type="entry name" value="GNAT_dom"/>
</dbReference>
<dbReference type="Gene3D" id="3.40.630.30">
    <property type="match status" value="1"/>
</dbReference>
<dbReference type="RefSeq" id="WP_128833417.1">
    <property type="nucleotide sequence ID" value="NZ_AP014612.1"/>
</dbReference>
<dbReference type="InterPro" id="IPR016181">
    <property type="entry name" value="Acyl_CoA_acyltransferase"/>
</dbReference>
<organism evidence="4 5">
    <name type="scientific">Streptococcus troglodytae</name>
    <dbReference type="NCBI Taxonomy" id="1111760"/>
    <lineage>
        <taxon>Bacteria</taxon>
        <taxon>Bacillati</taxon>
        <taxon>Bacillota</taxon>
        <taxon>Bacilli</taxon>
        <taxon>Lactobacillales</taxon>
        <taxon>Streptococcaceae</taxon>
        <taxon>Streptococcus</taxon>
    </lineage>
</organism>
<evidence type="ECO:0000313" key="5">
    <source>
        <dbReference type="Proteomes" id="UP000217758"/>
    </source>
</evidence>
<accession>A0A1L7LJW0</accession>